<dbReference type="Proteomes" id="UP000238314">
    <property type="component" value="Unassembled WGS sequence"/>
</dbReference>
<evidence type="ECO:0000313" key="4">
    <source>
        <dbReference type="Proteomes" id="UP000186246"/>
    </source>
</evidence>
<feature type="transmembrane region" description="Helical" evidence="1">
    <location>
        <begin position="272"/>
        <end position="292"/>
    </location>
</feature>
<dbReference type="AlphaFoldDB" id="A0A1N7NHU8"/>
<accession>A0A1N7NHU8</accession>
<keyword evidence="1" id="KW-1133">Transmembrane helix</keyword>
<reference evidence="4" key="2">
    <citation type="submission" date="2017-01" db="EMBL/GenBank/DDBJ databases">
        <authorList>
            <person name="Varghese N."/>
            <person name="Submissions S."/>
        </authorList>
    </citation>
    <scope>NUCLEOTIDE SEQUENCE [LARGE SCALE GENOMIC DNA]</scope>
    <source>
        <strain evidence="4">DSM 21068</strain>
    </source>
</reference>
<feature type="transmembrane region" description="Helical" evidence="1">
    <location>
        <begin position="323"/>
        <end position="345"/>
    </location>
</feature>
<dbReference type="EMBL" id="FTOJ01000008">
    <property type="protein sequence ID" value="SIS97906.1"/>
    <property type="molecule type" value="Genomic_DNA"/>
</dbReference>
<feature type="transmembrane region" description="Helical" evidence="1">
    <location>
        <begin position="154"/>
        <end position="177"/>
    </location>
</feature>
<sequence length="363" mass="42675">MYLYIIFFILALLCIVELNFGRKYSKKILIIPIVVFFTLSFLRWERGTDWKAYHDMFIDIFKVKYYQDNYEFLFVSLNKILRFFTDSYSVFLFSAACIIFACTYNIIKKYSIGPILSIFVLFCTSLGFIFFVRQSVAISLCLFALHFIIQRKFLYFFVTVLAAFMFHRSAIVFLPAYFVYNLTFSRKQIILIVVCSFGLTFVAKALFGYLSLANIASISERSDMYLKEGKNSFGSAFSPMETMVRGIGYRLVVIIIGLSFYDLYVKDKMYRGFFNIYLVGVLLFIIMVPISVALIRFAAYYEIAQLFLYPYIILFFKNKEIKNVVLFIMIAFFFIRLNSMISGYYDLYIPYKSIFNKSLPVKF</sequence>
<gene>
    <name evidence="2" type="ORF">B0A70_14525</name>
    <name evidence="3" type="ORF">SAMN05421796_10817</name>
</gene>
<feature type="transmembrane region" description="Helical" evidence="1">
    <location>
        <begin position="88"/>
        <end position="107"/>
    </location>
</feature>
<feature type="transmembrane region" description="Helical" evidence="1">
    <location>
        <begin position="119"/>
        <end position="148"/>
    </location>
</feature>
<evidence type="ECO:0000256" key="1">
    <source>
        <dbReference type="SAM" id="Phobius"/>
    </source>
</evidence>
<keyword evidence="5" id="KW-1185">Reference proteome</keyword>
<dbReference type="Pfam" id="PF14897">
    <property type="entry name" value="EpsG"/>
    <property type="match status" value="1"/>
</dbReference>
<reference evidence="3" key="3">
    <citation type="submission" date="2017-01" db="EMBL/GenBank/DDBJ databases">
        <authorList>
            <person name="Mah S.A."/>
            <person name="Swanson W.J."/>
            <person name="Moy G.W."/>
            <person name="Vacquier V.D."/>
        </authorList>
    </citation>
    <scope>NUCLEOTIDE SEQUENCE [LARGE SCALE GENOMIC DNA]</scope>
    <source>
        <strain evidence="3">DSM 21068</strain>
    </source>
</reference>
<organism evidence="3 4">
    <name type="scientific">Chryseobacterium piscicola</name>
    <dbReference type="NCBI Taxonomy" id="551459"/>
    <lineage>
        <taxon>Bacteria</taxon>
        <taxon>Pseudomonadati</taxon>
        <taxon>Bacteroidota</taxon>
        <taxon>Flavobacteriia</taxon>
        <taxon>Flavobacteriales</taxon>
        <taxon>Weeksellaceae</taxon>
        <taxon>Chryseobacterium group</taxon>
        <taxon>Chryseobacterium</taxon>
    </lineage>
</organism>
<dbReference type="RefSeq" id="WP_076452246.1">
    <property type="nucleotide sequence ID" value="NZ_FTOJ01000008.1"/>
</dbReference>
<dbReference type="InterPro" id="IPR049458">
    <property type="entry name" value="EpsG-like"/>
</dbReference>
<feature type="transmembrane region" description="Helical" evidence="1">
    <location>
        <begin position="6"/>
        <end position="21"/>
    </location>
</feature>
<keyword evidence="1" id="KW-0812">Transmembrane</keyword>
<dbReference type="Proteomes" id="UP000186246">
    <property type="component" value="Unassembled WGS sequence"/>
</dbReference>
<proteinExistence type="predicted"/>
<evidence type="ECO:0000313" key="5">
    <source>
        <dbReference type="Proteomes" id="UP000238314"/>
    </source>
</evidence>
<evidence type="ECO:0000313" key="3">
    <source>
        <dbReference type="EMBL" id="SIS97906.1"/>
    </source>
</evidence>
<dbReference type="EMBL" id="MUGO01000024">
    <property type="protein sequence ID" value="PQA90534.1"/>
    <property type="molecule type" value="Genomic_DNA"/>
</dbReference>
<feature type="transmembrane region" description="Helical" evidence="1">
    <location>
        <begin position="247"/>
        <end position="265"/>
    </location>
</feature>
<reference evidence="2 5" key="1">
    <citation type="submission" date="2016-11" db="EMBL/GenBank/DDBJ databases">
        <title>Whole genomes of Flavobacteriaceae.</title>
        <authorList>
            <person name="Stine C."/>
            <person name="Li C."/>
            <person name="Tadesse D."/>
        </authorList>
    </citation>
    <scope>NUCLEOTIDE SEQUENCE [LARGE SCALE GENOMIC DNA]</scope>
    <source>
        <strain evidence="2 5">DSM 21068</strain>
    </source>
</reference>
<keyword evidence="1" id="KW-0472">Membrane</keyword>
<feature type="transmembrane region" description="Helical" evidence="1">
    <location>
        <begin position="28"/>
        <end position="44"/>
    </location>
</feature>
<feature type="transmembrane region" description="Helical" evidence="1">
    <location>
        <begin position="189"/>
        <end position="212"/>
    </location>
</feature>
<dbReference type="STRING" id="551459.SAMN05421796_10817"/>
<protein>
    <submittedName>
        <fullName evidence="3">EpsG family protein</fullName>
    </submittedName>
</protein>
<evidence type="ECO:0000313" key="2">
    <source>
        <dbReference type="EMBL" id="PQA90534.1"/>
    </source>
</evidence>
<name>A0A1N7NHU8_9FLAO</name>
<feature type="transmembrane region" description="Helical" evidence="1">
    <location>
        <begin position="298"/>
        <end position="316"/>
    </location>
</feature>
<dbReference type="OrthoDB" id="949885at2"/>